<feature type="domain" description="Peptidase family U32 C-terminal" evidence="4">
    <location>
        <begin position="369"/>
        <end position="446"/>
    </location>
</feature>
<dbReference type="Pfam" id="PF01136">
    <property type="entry name" value="Peptidase_U32"/>
    <property type="match status" value="1"/>
</dbReference>
<dbReference type="PANTHER" id="PTHR30217">
    <property type="entry name" value="PEPTIDASE U32 FAMILY"/>
    <property type="match status" value="1"/>
</dbReference>
<dbReference type="InterPro" id="IPR032525">
    <property type="entry name" value="Peptidase_U32_C"/>
</dbReference>
<dbReference type="PANTHER" id="PTHR30217:SF6">
    <property type="entry name" value="TRNA HYDROXYLATION PROTEIN P"/>
    <property type="match status" value="1"/>
</dbReference>
<dbReference type="GO" id="GO:0008233">
    <property type="term" value="F:peptidase activity"/>
    <property type="evidence" value="ECO:0007669"/>
    <property type="project" value="UniProtKB-KW"/>
</dbReference>
<comment type="similarity">
    <text evidence="3">Belongs to the peptidase U32 family.</text>
</comment>
<protein>
    <submittedName>
        <fullName evidence="5">Putative protease</fullName>
    </submittedName>
</protein>
<name>A0A248LFL8_9NEIS</name>
<gene>
    <name evidence="5" type="ORF">LHGZ1_0423</name>
</gene>
<dbReference type="GO" id="GO:0006508">
    <property type="term" value="P:proteolysis"/>
    <property type="evidence" value="ECO:0007669"/>
    <property type="project" value="UniProtKB-KW"/>
</dbReference>
<dbReference type="InterPro" id="IPR001539">
    <property type="entry name" value="Peptidase_U32"/>
</dbReference>
<organism evidence="5 6">
    <name type="scientific">Laribacter hongkongensis</name>
    <dbReference type="NCBI Taxonomy" id="168471"/>
    <lineage>
        <taxon>Bacteria</taxon>
        <taxon>Pseudomonadati</taxon>
        <taxon>Pseudomonadota</taxon>
        <taxon>Betaproteobacteria</taxon>
        <taxon>Neisseriales</taxon>
        <taxon>Aquaspirillaceae</taxon>
        <taxon>Laribacter</taxon>
    </lineage>
</organism>
<dbReference type="OrthoDB" id="9807498at2"/>
<dbReference type="InterPro" id="IPR051454">
    <property type="entry name" value="RNA/ubiquinone_mod_enzymes"/>
</dbReference>
<reference evidence="6" key="1">
    <citation type="submission" date="2017-06" db="EMBL/GenBank/DDBJ databases">
        <title>Whole genome sequence of Laribacter hongkongensis LHGZ1.</title>
        <authorList>
            <person name="Chen D."/>
            <person name="Wu H."/>
            <person name="Chen J."/>
        </authorList>
    </citation>
    <scope>NUCLEOTIDE SEQUENCE [LARGE SCALE GENOMIC DNA]</scope>
    <source>
        <strain evidence="6">LHGZ1</strain>
    </source>
</reference>
<evidence type="ECO:0000256" key="2">
    <source>
        <dbReference type="ARBA" id="ARBA00022801"/>
    </source>
</evidence>
<keyword evidence="1 5" id="KW-0645">Protease</keyword>
<evidence type="ECO:0000313" key="5">
    <source>
        <dbReference type="EMBL" id="ASJ23254.1"/>
    </source>
</evidence>
<dbReference type="AlphaFoldDB" id="A0A248LFL8"/>
<sequence length="450" mass="50030">MRTPELLLPAGTLAKMRAAYDFGADAVYAGQPRYSLRARNNDFRLDELKTGIDEAHARGKLFYVASNLLPHNSKVKTYMADMEPVIAMKPDALIMADPGLIMMVRERWPDVPVHLSVQANTVNYMGVKFWQKLGVSRIILSRELSLDEIAEIRQECPDIELEVFVHGALCIAYSGRCLLSGYFNHRDPNQGTCTNACRWDYKVQDTCTDDAGDVVPQPIRLDLNAALEDANQRFAACGGAERHPLADRTYLIEEASRPGELMPVMEDEHGTYIMNSKDLRAIELVEKLVRIGVDSLKIEGRTKSLYYVARTAQAYRQAIDDAVAGRPFDWSLLSQLDSLANRGYTPGFLERHQTQDYQNYLHGHSKATQSQYVGDVIGIHADGRAVIEVKNRFAVGDRLELLLPAGNRTLTLAALADTEDRPVEVAPGNGHRVLADLGTGVDGALISRLF</sequence>
<dbReference type="Gene3D" id="2.40.30.10">
    <property type="entry name" value="Translation factors"/>
    <property type="match status" value="1"/>
</dbReference>
<accession>A0A248LFL8</accession>
<dbReference type="Pfam" id="PF16325">
    <property type="entry name" value="Peptidase_U32_C"/>
    <property type="match status" value="1"/>
</dbReference>
<dbReference type="RefSeq" id="WP_088859995.1">
    <property type="nucleotide sequence ID" value="NZ_CP022115.1"/>
</dbReference>
<evidence type="ECO:0000313" key="6">
    <source>
        <dbReference type="Proteomes" id="UP000197424"/>
    </source>
</evidence>
<proteinExistence type="inferred from homology"/>
<dbReference type="PROSITE" id="PS01276">
    <property type="entry name" value="PEPTIDASE_U32"/>
    <property type="match status" value="1"/>
</dbReference>
<evidence type="ECO:0000259" key="4">
    <source>
        <dbReference type="Pfam" id="PF16325"/>
    </source>
</evidence>
<evidence type="ECO:0000256" key="3">
    <source>
        <dbReference type="ARBA" id="ARBA00038374"/>
    </source>
</evidence>
<keyword evidence="2" id="KW-0378">Hydrolase</keyword>
<evidence type="ECO:0000256" key="1">
    <source>
        <dbReference type="ARBA" id="ARBA00022670"/>
    </source>
</evidence>
<dbReference type="NCBIfam" id="NF011996">
    <property type="entry name" value="PRK15452.1"/>
    <property type="match status" value="1"/>
</dbReference>
<dbReference type="EMBL" id="CP022115">
    <property type="protein sequence ID" value="ASJ23254.1"/>
    <property type="molecule type" value="Genomic_DNA"/>
</dbReference>
<dbReference type="Proteomes" id="UP000197424">
    <property type="component" value="Chromosome"/>
</dbReference>